<dbReference type="GO" id="GO:0004733">
    <property type="term" value="F:pyridoxamine phosphate oxidase activity"/>
    <property type="evidence" value="ECO:0007669"/>
    <property type="project" value="UniProtKB-EC"/>
</dbReference>
<dbReference type="Pfam" id="PF01243">
    <property type="entry name" value="PNPOx_N"/>
    <property type="match status" value="1"/>
</dbReference>
<dbReference type="PROSITE" id="PS01064">
    <property type="entry name" value="PYRIDOX_OXIDASE"/>
    <property type="match status" value="1"/>
</dbReference>
<dbReference type="OrthoDB" id="303614at2759"/>
<reference evidence="10 11" key="1">
    <citation type="journal article" date="2019" name="Nat. Ecol. Evol.">
        <title>Megaphylogeny resolves global patterns of mushroom evolution.</title>
        <authorList>
            <person name="Varga T."/>
            <person name="Krizsan K."/>
            <person name="Foldi C."/>
            <person name="Dima B."/>
            <person name="Sanchez-Garcia M."/>
            <person name="Sanchez-Ramirez S."/>
            <person name="Szollosi G.J."/>
            <person name="Szarkandi J.G."/>
            <person name="Papp V."/>
            <person name="Albert L."/>
            <person name="Andreopoulos W."/>
            <person name="Angelini C."/>
            <person name="Antonin V."/>
            <person name="Barry K.W."/>
            <person name="Bougher N.L."/>
            <person name="Buchanan P."/>
            <person name="Buyck B."/>
            <person name="Bense V."/>
            <person name="Catcheside P."/>
            <person name="Chovatia M."/>
            <person name="Cooper J."/>
            <person name="Damon W."/>
            <person name="Desjardin D."/>
            <person name="Finy P."/>
            <person name="Geml J."/>
            <person name="Haridas S."/>
            <person name="Hughes K."/>
            <person name="Justo A."/>
            <person name="Karasinski D."/>
            <person name="Kautmanova I."/>
            <person name="Kiss B."/>
            <person name="Kocsube S."/>
            <person name="Kotiranta H."/>
            <person name="LaButti K.M."/>
            <person name="Lechner B.E."/>
            <person name="Liimatainen K."/>
            <person name="Lipzen A."/>
            <person name="Lukacs Z."/>
            <person name="Mihaltcheva S."/>
            <person name="Morgado L.N."/>
            <person name="Niskanen T."/>
            <person name="Noordeloos M.E."/>
            <person name="Ohm R.A."/>
            <person name="Ortiz-Santana B."/>
            <person name="Ovrebo C."/>
            <person name="Racz N."/>
            <person name="Riley R."/>
            <person name="Savchenko A."/>
            <person name="Shiryaev A."/>
            <person name="Soop K."/>
            <person name="Spirin V."/>
            <person name="Szebenyi C."/>
            <person name="Tomsovsky M."/>
            <person name="Tulloss R.E."/>
            <person name="Uehling J."/>
            <person name="Grigoriev I.V."/>
            <person name="Vagvolgyi C."/>
            <person name="Papp T."/>
            <person name="Martin F.M."/>
            <person name="Miettinen O."/>
            <person name="Hibbett D.S."/>
            <person name="Nagy L.G."/>
        </authorList>
    </citation>
    <scope>NUCLEOTIDE SEQUENCE [LARGE SCALE GENOMIC DNA]</scope>
    <source>
        <strain evidence="10 11">CBS 309.79</strain>
    </source>
</reference>
<sequence>MNVHLLSSSFKSRAFSYSSRASSSSFLTRPLFHSTMDVQITSPTSSKLRVLQHNQYTTPEHIDPTSLDPSPLKQFHDWFTLAAENNVKEPEAMTLSTVCAKTMTPSSRTVLFKELDDTGFVFYTNYQSRKSQELEGAGKAALNFYWREIHKQVRVVGRVEKLDRETSKAYFESRPLGSRLGAWASRQSEVVGEGELESNLAKVKEKFGVKEGDEEGDVPLPEFWGGWRVVPDEVEFWGGQPSRLHDRVRYLKDGEGWKVERLSP</sequence>
<dbReference type="EC" id="1.4.3.5" evidence="4"/>
<accession>A0A5C3QCM6</accession>
<protein>
    <recommendedName>
        <fullName evidence="4">pyridoxal 5'-phosphate synthase</fullName>
        <ecNumber evidence="4">1.4.3.5</ecNumber>
    </recommendedName>
</protein>
<evidence type="ECO:0000256" key="1">
    <source>
        <dbReference type="ARBA" id="ARBA00001917"/>
    </source>
</evidence>
<dbReference type="Gene3D" id="2.30.110.10">
    <property type="entry name" value="Electron Transport, Fmn-binding Protein, Chain A"/>
    <property type="match status" value="1"/>
</dbReference>
<evidence type="ECO:0000256" key="6">
    <source>
        <dbReference type="ARBA" id="ARBA00022643"/>
    </source>
</evidence>
<dbReference type="SUPFAM" id="SSF50475">
    <property type="entry name" value="FMN-binding split barrel"/>
    <property type="match status" value="1"/>
</dbReference>
<evidence type="ECO:0000256" key="2">
    <source>
        <dbReference type="ARBA" id="ARBA00004738"/>
    </source>
</evidence>
<dbReference type="PANTHER" id="PTHR10851">
    <property type="entry name" value="PYRIDOXINE-5-PHOSPHATE OXIDASE"/>
    <property type="match status" value="1"/>
</dbReference>
<dbReference type="PANTHER" id="PTHR10851:SF0">
    <property type="entry name" value="PYRIDOXINE-5'-PHOSPHATE OXIDASE"/>
    <property type="match status" value="1"/>
</dbReference>
<comment type="pathway">
    <text evidence="2">Cofactor metabolism; pyridoxal 5'-phosphate salvage; pyridoxal 5'-phosphate from pyridoxamine 5'-phosphate: step 1/1.</text>
</comment>
<dbReference type="InterPro" id="IPR000659">
    <property type="entry name" value="Pyridox_Oxase"/>
</dbReference>
<dbReference type="InterPro" id="IPR011576">
    <property type="entry name" value="Pyridox_Oxase_N"/>
</dbReference>
<evidence type="ECO:0000313" key="10">
    <source>
        <dbReference type="EMBL" id="TFK96203.1"/>
    </source>
</evidence>
<dbReference type="PIRSF" id="PIRSF000190">
    <property type="entry name" value="Pyd_amn-ph_oxd"/>
    <property type="match status" value="1"/>
</dbReference>
<dbReference type="NCBIfam" id="TIGR00558">
    <property type="entry name" value="pdxH"/>
    <property type="match status" value="1"/>
</dbReference>
<dbReference type="AlphaFoldDB" id="A0A5C3QCM6"/>
<dbReference type="InterPro" id="IPR012349">
    <property type="entry name" value="Split_barrel_FMN-bd"/>
</dbReference>
<evidence type="ECO:0000256" key="7">
    <source>
        <dbReference type="ARBA" id="ARBA00023002"/>
    </source>
</evidence>
<evidence type="ECO:0000259" key="9">
    <source>
        <dbReference type="Pfam" id="PF10590"/>
    </source>
</evidence>
<dbReference type="GO" id="GO:0008615">
    <property type="term" value="P:pyridoxine biosynthetic process"/>
    <property type="evidence" value="ECO:0007669"/>
    <property type="project" value="InterPro"/>
</dbReference>
<evidence type="ECO:0000256" key="5">
    <source>
        <dbReference type="ARBA" id="ARBA00022630"/>
    </source>
</evidence>
<comment type="pathway">
    <text evidence="3">Cofactor metabolism; pyridoxal 5'-phosphate salvage; pyridoxal 5'-phosphate from pyridoxine 5'-phosphate: step 1/1.</text>
</comment>
<dbReference type="GO" id="GO:0010181">
    <property type="term" value="F:FMN binding"/>
    <property type="evidence" value="ECO:0007669"/>
    <property type="project" value="InterPro"/>
</dbReference>
<dbReference type="HAMAP" id="MF_01629">
    <property type="entry name" value="PdxH"/>
    <property type="match status" value="1"/>
</dbReference>
<dbReference type="Proteomes" id="UP000305067">
    <property type="component" value="Unassembled WGS sequence"/>
</dbReference>
<dbReference type="NCBIfam" id="NF004231">
    <property type="entry name" value="PRK05679.1"/>
    <property type="match status" value="1"/>
</dbReference>
<dbReference type="InterPro" id="IPR019576">
    <property type="entry name" value="Pyridoxamine_oxidase_dimer_C"/>
</dbReference>
<keyword evidence="5" id="KW-0285">Flavoprotein</keyword>
<keyword evidence="6" id="KW-0288">FMN</keyword>
<dbReference type="InterPro" id="IPR019740">
    <property type="entry name" value="Pyridox_Oxase_CS"/>
</dbReference>
<evidence type="ECO:0000313" key="11">
    <source>
        <dbReference type="Proteomes" id="UP000305067"/>
    </source>
</evidence>
<gene>
    <name evidence="10" type="ORF">BDV98DRAFT_338675</name>
</gene>
<keyword evidence="11" id="KW-1185">Reference proteome</keyword>
<feature type="domain" description="Pyridoxine 5'-phosphate oxidase dimerisation C-terminal" evidence="9">
    <location>
        <begin position="224"/>
        <end position="264"/>
    </location>
</feature>
<dbReference type="STRING" id="1884261.A0A5C3QCM6"/>
<comment type="cofactor">
    <cofactor evidence="1">
        <name>FMN</name>
        <dbReference type="ChEBI" id="CHEBI:58210"/>
    </cofactor>
</comment>
<feature type="domain" description="Pyridoxamine 5'-phosphate oxidase N-terminal" evidence="8">
    <location>
        <begin position="84"/>
        <end position="191"/>
    </location>
</feature>
<evidence type="ECO:0000259" key="8">
    <source>
        <dbReference type="Pfam" id="PF01243"/>
    </source>
</evidence>
<keyword evidence="7" id="KW-0560">Oxidoreductase</keyword>
<dbReference type="Pfam" id="PF10590">
    <property type="entry name" value="PNP_phzG_C"/>
    <property type="match status" value="1"/>
</dbReference>
<proteinExistence type="inferred from homology"/>
<dbReference type="UniPathway" id="UPA01068">
    <property type="reaction ID" value="UER00304"/>
</dbReference>
<evidence type="ECO:0000256" key="3">
    <source>
        <dbReference type="ARBA" id="ARBA00005037"/>
    </source>
</evidence>
<organism evidence="10 11">
    <name type="scientific">Pterulicium gracile</name>
    <dbReference type="NCBI Taxonomy" id="1884261"/>
    <lineage>
        <taxon>Eukaryota</taxon>
        <taxon>Fungi</taxon>
        <taxon>Dikarya</taxon>
        <taxon>Basidiomycota</taxon>
        <taxon>Agaricomycotina</taxon>
        <taxon>Agaricomycetes</taxon>
        <taxon>Agaricomycetidae</taxon>
        <taxon>Agaricales</taxon>
        <taxon>Pleurotineae</taxon>
        <taxon>Pterulaceae</taxon>
        <taxon>Pterulicium</taxon>
    </lineage>
</organism>
<dbReference type="EMBL" id="ML178865">
    <property type="protein sequence ID" value="TFK96203.1"/>
    <property type="molecule type" value="Genomic_DNA"/>
</dbReference>
<evidence type="ECO:0000256" key="4">
    <source>
        <dbReference type="ARBA" id="ARBA00012801"/>
    </source>
</evidence>
<name>A0A5C3QCM6_9AGAR</name>